<reference evidence="2 3" key="1">
    <citation type="submission" date="2020-01" db="EMBL/GenBank/DDBJ databases">
        <title>Insect and environment-associated Actinomycetes.</title>
        <authorList>
            <person name="Currrie C."/>
            <person name="Chevrette M."/>
            <person name="Carlson C."/>
            <person name="Stubbendieck R."/>
            <person name="Wendt-Pienkowski E."/>
        </authorList>
    </citation>
    <scope>NUCLEOTIDE SEQUENCE [LARGE SCALE GENOMIC DNA]</scope>
    <source>
        <strain evidence="2 3">SID14163</strain>
    </source>
</reference>
<accession>A0A7K3PK22</accession>
<dbReference type="InterPro" id="IPR043917">
    <property type="entry name" value="DUF5753"/>
</dbReference>
<sequence>MPTRPAPTERQKRLGAELRGMRVAAGRTTEYAAGLLGLDRTKVSNMESGVRAISPERVRILASNYECADEPYVEALVAMADVGKRGWWQQYRGSLPQGLLDVAELEWFATRLRSYQTVHVPGLLQLGEYARAIFAAALPPLPDSEVELRVVQRLRRQQVLDRDSPVAYVAYVHEWALRMQFGGRRVMREQLHHLCRVSERDNVELRVLPVEAGAFPGAGHAVLYAHGPVSRLDTVQLDSAHGGEFTHSEAQLAKYGTHMGWWQHHTLGPEDSRDLIHSIARQL</sequence>
<dbReference type="Pfam" id="PF13560">
    <property type="entry name" value="HTH_31"/>
    <property type="match status" value="1"/>
</dbReference>
<proteinExistence type="predicted"/>
<dbReference type="Pfam" id="PF19054">
    <property type="entry name" value="DUF5753"/>
    <property type="match status" value="1"/>
</dbReference>
<dbReference type="InterPro" id="IPR010982">
    <property type="entry name" value="Lambda_DNA-bd_dom_sf"/>
</dbReference>
<evidence type="ECO:0000313" key="3">
    <source>
        <dbReference type="Proteomes" id="UP000470446"/>
    </source>
</evidence>
<dbReference type="GO" id="GO:0003677">
    <property type="term" value="F:DNA binding"/>
    <property type="evidence" value="ECO:0007669"/>
    <property type="project" value="InterPro"/>
</dbReference>
<comment type="caution">
    <text evidence="2">The sequence shown here is derived from an EMBL/GenBank/DDBJ whole genome shotgun (WGS) entry which is preliminary data.</text>
</comment>
<dbReference type="SMART" id="SM00530">
    <property type="entry name" value="HTH_XRE"/>
    <property type="match status" value="1"/>
</dbReference>
<dbReference type="Proteomes" id="UP000470446">
    <property type="component" value="Unassembled WGS sequence"/>
</dbReference>
<evidence type="ECO:0000259" key="1">
    <source>
        <dbReference type="PROSITE" id="PS50943"/>
    </source>
</evidence>
<dbReference type="PROSITE" id="PS50943">
    <property type="entry name" value="HTH_CROC1"/>
    <property type="match status" value="1"/>
</dbReference>
<evidence type="ECO:0000313" key="2">
    <source>
        <dbReference type="EMBL" id="NEB09609.1"/>
    </source>
</evidence>
<gene>
    <name evidence="2" type="ORF">G3I32_12155</name>
</gene>
<dbReference type="SUPFAM" id="SSF47413">
    <property type="entry name" value="lambda repressor-like DNA-binding domains"/>
    <property type="match status" value="1"/>
</dbReference>
<name>A0A7K3PK22_9ACTN</name>
<protein>
    <submittedName>
        <fullName evidence="2">Helix-turn-helix domain-containing protein</fullName>
    </submittedName>
</protein>
<feature type="domain" description="HTH cro/C1-type" evidence="1">
    <location>
        <begin position="18"/>
        <end position="73"/>
    </location>
</feature>
<dbReference type="AlphaFoldDB" id="A0A7K3PK22"/>
<dbReference type="RefSeq" id="WP_164245203.1">
    <property type="nucleotide sequence ID" value="NZ_JAAGMA010000313.1"/>
</dbReference>
<dbReference type="InterPro" id="IPR001387">
    <property type="entry name" value="Cro/C1-type_HTH"/>
</dbReference>
<organism evidence="2 3">
    <name type="scientific">Streptomyces coelicoflavus</name>
    <dbReference type="NCBI Taxonomy" id="285562"/>
    <lineage>
        <taxon>Bacteria</taxon>
        <taxon>Bacillati</taxon>
        <taxon>Actinomycetota</taxon>
        <taxon>Actinomycetes</taxon>
        <taxon>Kitasatosporales</taxon>
        <taxon>Streptomycetaceae</taxon>
        <taxon>Streptomyces</taxon>
    </lineage>
</organism>
<dbReference type="Gene3D" id="1.10.260.40">
    <property type="entry name" value="lambda repressor-like DNA-binding domains"/>
    <property type="match status" value="1"/>
</dbReference>
<dbReference type="EMBL" id="JAAGMA010000313">
    <property type="protein sequence ID" value="NEB09609.1"/>
    <property type="molecule type" value="Genomic_DNA"/>
</dbReference>